<dbReference type="PIRSF" id="PIRSF016934">
    <property type="entry name" value="UCP016934"/>
    <property type="match status" value="1"/>
</dbReference>
<dbReference type="HAMAP" id="MF_01223">
    <property type="entry name" value="UPF0212"/>
    <property type="match status" value="1"/>
</dbReference>
<evidence type="ECO:0000256" key="1">
    <source>
        <dbReference type="HAMAP-Rule" id="MF_01223"/>
    </source>
</evidence>
<dbReference type="EMBL" id="CP009509">
    <property type="protein sequence ID" value="AKB41016.1"/>
    <property type="molecule type" value="Genomic_DNA"/>
</dbReference>
<dbReference type="RefSeq" id="WP_011034281.1">
    <property type="nucleotide sequence ID" value="NZ_CP009509.1"/>
</dbReference>
<evidence type="ECO:0000313" key="2">
    <source>
        <dbReference type="EMBL" id="AKB41016.1"/>
    </source>
</evidence>
<name>A0A0E3LFM2_METMZ</name>
<organism evidence="2 3">
    <name type="scientific">Methanosarcina mazei WWM610</name>
    <dbReference type="NCBI Taxonomy" id="1434117"/>
    <lineage>
        <taxon>Archaea</taxon>
        <taxon>Methanobacteriati</taxon>
        <taxon>Methanobacteriota</taxon>
        <taxon>Stenosarchaea group</taxon>
        <taxon>Methanomicrobia</taxon>
        <taxon>Methanosarcinales</taxon>
        <taxon>Methanosarcinaceae</taxon>
        <taxon>Methanosarcina</taxon>
    </lineage>
</organism>
<dbReference type="PANTHER" id="PTHR42199:SF1">
    <property type="entry name" value="UPF0212 PROTEIN TK1194"/>
    <property type="match status" value="1"/>
</dbReference>
<dbReference type="PANTHER" id="PTHR42199">
    <property type="entry name" value="UPF0212 PROTEIN MJ0068"/>
    <property type="match status" value="1"/>
</dbReference>
<accession>A0A0E3LFM2</accession>
<dbReference type="AlphaFoldDB" id="A0A0E3LFM2"/>
<dbReference type="SMR" id="A0A0E3LFM2"/>
<dbReference type="Pfam" id="PF04475">
    <property type="entry name" value="DUF555"/>
    <property type="match status" value="1"/>
</dbReference>
<gene>
    <name evidence="2" type="ORF">MSMAW_2025</name>
</gene>
<dbReference type="NCBIfam" id="NF003035">
    <property type="entry name" value="PRK03922.1"/>
    <property type="match status" value="1"/>
</dbReference>
<dbReference type="HOGENOM" id="CLU_138334_0_0_2"/>
<reference evidence="2 3" key="1">
    <citation type="submission" date="2014-07" db="EMBL/GenBank/DDBJ databases">
        <title>Methanogenic archaea and the global carbon cycle.</title>
        <authorList>
            <person name="Henriksen J.R."/>
            <person name="Luke J."/>
            <person name="Reinhart S."/>
            <person name="Benedict M.N."/>
            <person name="Youngblut N.D."/>
            <person name="Metcalf M.E."/>
            <person name="Whitaker R.J."/>
            <person name="Metcalf W.W."/>
        </authorList>
    </citation>
    <scope>NUCLEOTIDE SEQUENCE [LARGE SCALE GENOMIC DNA]</scope>
    <source>
        <strain evidence="2 3">WWM610</strain>
    </source>
</reference>
<dbReference type="InterPro" id="IPR007564">
    <property type="entry name" value="UPF0212"/>
</dbReference>
<dbReference type="PATRIC" id="fig|1434117.4.peg.2586"/>
<sequence length="129" mass="14005">MKNFHVVLEAAWLVRDVKTADDAIGVAISEAGKRLNPKLDFVEVDVGTTSCPVCGEPFSSVFIAANTALVGLIFEMKVFDAESAEHAERIAKSVIGKSLRDVPLTVVEVTEFERSVEKGEQQQKGKANK</sequence>
<dbReference type="GeneID" id="24851756"/>
<protein>
    <recommendedName>
        <fullName evidence="1">UPF0212 protein MSMAW_2025</fullName>
    </recommendedName>
</protein>
<dbReference type="Proteomes" id="UP000033058">
    <property type="component" value="Chromosome"/>
</dbReference>
<proteinExistence type="inferred from homology"/>
<comment type="similarity">
    <text evidence="1">Belongs to the UPF0212 family.</text>
</comment>
<evidence type="ECO:0000313" key="3">
    <source>
        <dbReference type="Proteomes" id="UP000033058"/>
    </source>
</evidence>